<feature type="compositionally biased region" description="Acidic residues" evidence="7">
    <location>
        <begin position="1944"/>
        <end position="1957"/>
    </location>
</feature>
<dbReference type="EnsemblMetazoa" id="SCAU002319-RA">
    <property type="protein sequence ID" value="SCAU002319-PA"/>
    <property type="gene ID" value="SCAU002319"/>
</dbReference>
<feature type="compositionally biased region" description="Basic and acidic residues" evidence="7">
    <location>
        <begin position="1403"/>
        <end position="1442"/>
    </location>
</feature>
<feature type="region of interest" description="Disordered" evidence="7">
    <location>
        <begin position="3790"/>
        <end position="3823"/>
    </location>
</feature>
<dbReference type="Gene3D" id="3.30.160.60">
    <property type="entry name" value="Classic Zinc Finger"/>
    <property type="match status" value="1"/>
</dbReference>
<feature type="compositionally biased region" description="Low complexity" evidence="7">
    <location>
        <begin position="2988"/>
        <end position="3008"/>
    </location>
</feature>
<keyword evidence="1" id="KW-0479">Metal-binding</keyword>
<feature type="compositionally biased region" description="Basic and acidic residues" evidence="7">
    <location>
        <begin position="2620"/>
        <end position="2632"/>
    </location>
</feature>
<feature type="compositionally biased region" description="Polar residues" evidence="7">
    <location>
        <begin position="234"/>
        <end position="243"/>
    </location>
</feature>
<feature type="compositionally biased region" description="Basic and acidic residues" evidence="7">
    <location>
        <begin position="732"/>
        <end position="742"/>
    </location>
</feature>
<proteinExistence type="predicted"/>
<feature type="region of interest" description="Disordered" evidence="7">
    <location>
        <begin position="277"/>
        <end position="314"/>
    </location>
</feature>
<feature type="compositionally biased region" description="Polar residues" evidence="7">
    <location>
        <begin position="1834"/>
        <end position="1844"/>
    </location>
</feature>
<feature type="region of interest" description="Disordered" evidence="7">
    <location>
        <begin position="2717"/>
        <end position="2746"/>
    </location>
</feature>
<feature type="compositionally biased region" description="Polar residues" evidence="7">
    <location>
        <begin position="2953"/>
        <end position="2964"/>
    </location>
</feature>
<feature type="region of interest" description="Disordered" evidence="7">
    <location>
        <begin position="1680"/>
        <end position="1962"/>
    </location>
</feature>
<feature type="compositionally biased region" description="Basic and acidic residues" evidence="7">
    <location>
        <begin position="814"/>
        <end position="825"/>
    </location>
</feature>
<dbReference type="InterPro" id="IPR013087">
    <property type="entry name" value="Znf_C2H2_type"/>
</dbReference>
<feature type="region of interest" description="Disordered" evidence="7">
    <location>
        <begin position="980"/>
        <end position="1232"/>
    </location>
</feature>
<feature type="compositionally biased region" description="Acidic residues" evidence="7">
    <location>
        <begin position="1160"/>
        <end position="1170"/>
    </location>
</feature>
<feature type="compositionally biased region" description="Low complexity" evidence="7">
    <location>
        <begin position="101"/>
        <end position="111"/>
    </location>
</feature>
<feature type="compositionally biased region" description="Basic and acidic residues" evidence="7">
    <location>
        <begin position="150"/>
        <end position="180"/>
    </location>
</feature>
<feature type="compositionally biased region" description="Basic and acidic residues" evidence="7">
    <location>
        <begin position="1524"/>
        <end position="1536"/>
    </location>
</feature>
<feature type="compositionally biased region" description="Polar residues" evidence="7">
    <location>
        <begin position="602"/>
        <end position="618"/>
    </location>
</feature>
<feature type="domain" description="C2H2-type" evidence="8">
    <location>
        <begin position="4109"/>
        <end position="4137"/>
    </location>
</feature>
<feature type="region of interest" description="Disordered" evidence="7">
    <location>
        <begin position="913"/>
        <end position="933"/>
    </location>
</feature>
<evidence type="ECO:0000256" key="5">
    <source>
        <dbReference type="PROSITE-ProRule" id="PRU00042"/>
    </source>
</evidence>
<feature type="region of interest" description="Disordered" evidence="7">
    <location>
        <begin position="1364"/>
        <end position="1498"/>
    </location>
</feature>
<dbReference type="GO" id="GO:0010468">
    <property type="term" value="P:regulation of gene expression"/>
    <property type="evidence" value="ECO:0007669"/>
    <property type="project" value="TreeGrafter"/>
</dbReference>
<feature type="region of interest" description="Disordered" evidence="7">
    <location>
        <begin position="2949"/>
        <end position="3010"/>
    </location>
</feature>
<feature type="compositionally biased region" description="Basic and acidic residues" evidence="7">
    <location>
        <begin position="1790"/>
        <end position="1803"/>
    </location>
</feature>
<feature type="compositionally biased region" description="Basic and acidic residues" evidence="7">
    <location>
        <begin position="1680"/>
        <end position="1690"/>
    </location>
</feature>
<feature type="compositionally biased region" description="Basic and acidic residues" evidence="7">
    <location>
        <begin position="1697"/>
        <end position="1707"/>
    </location>
</feature>
<feature type="region of interest" description="Disordered" evidence="7">
    <location>
        <begin position="602"/>
        <end position="763"/>
    </location>
</feature>
<keyword evidence="3 5" id="KW-0863">Zinc-finger</keyword>
<feature type="compositionally biased region" description="Basic and acidic residues" evidence="7">
    <location>
        <begin position="1452"/>
        <end position="1490"/>
    </location>
</feature>
<name>A0A1I8NV82_STOCA</name>
<feature type="compositionally biased region" description="Basic and acidic residues" evidence="7">
    <location>
        <begin position="3146"/>
        <end position="3156"/>
    </location>
</feature>
<feature type="region of interest" description="Disordered" evidence="7">
    <location>
        <begin position="3224"/>
        <end position="3248"/>
    </location>
</feature>
<feature type="compositionally biased region" description="Polar residues" evidence="7">
    <location>
        <begin position="504"/>
        <end position="527"/>
    </location>
</feature>
<feature type="region of interest" description="Disordered" evidence="7">
    <location>
        <begin position="2615"/>
        <end position="2672"/>
    </location>
</feature>
<evidence type="ECO:0000313" key="10">
    <source>
        <dbReference type="Proteomes" id="UP000095300"/>
    </source>
</evidence>
<feature type="compositionally biased region" description="Basic and acidic residues" evidence="7">
    <location>
        <begin position="2279"/>
        <end position="2293"/>
    </location>
</feature>
<evidence type="ECO:0000256" key="1">
    <source>
        <dbReference type="ARBA" id="ARBA00022723"/>
    </source>
</evidence>
<protein>
    <recommendedName>
        <fullName evidence="8">C2H2-type domain-containing protein</fullName>
    </recommendedName>
</protein>
<evidence type="ECO:0000256" key="6">
    <source>
        <dbReference type="SAM" id="Coils"/>
    </source>
</evidence>
<feature type="compositionally biased region" description="Polar residues" evidence="7">
    <location>
        <begin position="2294"/>
        <end position="2319"/>
    </location>
</feature>
<feature type="compositionally biased region" description="Polar residues" evidence="7">
    <location>
        <begin position="341"/>
        <end position="350"/>
    </location>
</feature>
<feature type="compositionally biased region" description="Low complexity" evidence="7">
    <location>
        <begin position="1034"/>
        <end position="1045"/>
    </location>
</feature>
<feature type="compositionally biased region" description="Polar residues" evidence="7">
    <location>
        <begin position="631"/>
        <end position="651"/>
    </location>
</feature>
<feature type="compositionally biased region" description="Acidic residues" evidence="7">
    <location>
        <begin position="1726"/>
        <end position="1739"/>
    </location>
</feature>
<feature type="compositionally biased region" description="Polar residues" evidence="7">
    <location>
        <begin position="1862"/>
        <end position="1874"/>
    </location>
</feature>
<keyword evidence="4" id="KW-0862">Zinc</keyword>
<feature type="compositionally biased region" description="Basic and acidic residues" evidence="7">
    <location>
        <begin position="1178"/>
        <end position="1213"/>
    </location>
</feature>
<keyword evidence="6" id="KW-0175">Coiled coil</keyword>
<dbReference type="GO" id="GO:0008270">
    <property type="term" value="F:zinc ion binding"/>
    <property type="evidence" value="ECO:0007669"/>
    <property type="project" value="UniProtKB-KW"/>
</dbReference>
<feature type="compositionally biased region" description="Basic and acidic residues" evidence="7">
    <location>
        <begin position="1891"/>
        <end position="1900"/>
    </location>
</feature>
<feature type="compositionally biased region" description="Polar residues" evidence="7">
    <location>
        <begin position="712"/>
        <end position="721"/>
    </location>
</feature>
<feature type="compositionally biased region" description="Basic and acidic residues" evidence="7">
    <location>
        <begin position="2192"/>
        <end position="2216"/>
    </location>
</feature>
<dbReference type="PROSITE" id="PS50157">
    <property type="entry name" value="ZINC_FINGER_C2H2_2"/>
    <property type="match status" value="2"/>
</dbReference>
<feature type="compositionally biased region" description="Basic and acidic residues" evidence="7">
    <location>
        <begin position="1378"/>
        <end position="1392"/>
    </location>
</feature>
<dbReference type="PANTHER" id="PTHR24403:SF67">
    <property type="entry name" value="FI01116P-RELATED"/>
    <property type="match status" value="1"/>
</dbReference>
<feature type="region of interest" description="Disordered" evidence="7">
    <location>
        <begin position="81"/>
        <end position="264"/>
    </location>
</feature>
<dbReference type="InterPro" id="IPR050688">
    <property type="entry name" value="Zinc_finger/UBP_domain"/>
</dbReference>
<dbReference type="Pfam" id="PF21538">
    <property type="entry name" value="Med15_M"/>
    <property type="match status" value="1"/>
</dbReference>
<organism evidence="9 10">
    <name type="scientific">Stomoxys calcitrans</name>
    <name type="common">Stable fly</name>
    <name type="synonym">Conops calcitrans</name>
    <dbReference type="NCBI Taxonomy" id="35570"/>
    <lineage>
        <taxon>Eukaryota</taxon>
        <taxon>Metazoa</taxon>
        <taxon>Ecdysozoa</taxon>
        <taxon>Arthropoda</taxon>
        <taxon>Hexapoda</taxon>
        <taxon>Insecta</taxon>
        <taxon>Pterygota</taxon>
        <taxon>Neoptera</taxon>
        <taxon>Endopterygota</taxon>
        <taxon>Diptera</taxon>
        <taxon>Brachycera</taxon>
        <taxon>Muscomorpha</taxon>
        <taxon>Muscoidea</taxon>
        <taxon>Muscidae</taxon>
        <taxon>Stomoxys</taxon>
    </lineage>
</organism>
<dbReference type="GO" id="GO:0005634">
    <property type="term" value="C:nucleus"/>
    <property type="evidence" value="ECO:0007669"/>
    <property type="project" value="TreeGrafter"/>
</dbReference>
<feature type="region of interest" description="Disordered" evidence="7">
    <location>
        <begin position="542"/>
        <end position="574"/>
    </location>
</feature>
<keyword evidence="10" id="KW-1185">Reference proteome</keyword>
<feature type="compositionally biased region" description="Basic and acidic residues" evidence="7">
    <location>
        <begin position="1110"/>
        <end position="1120"/>
    </location>
</feature>
<dbReference type="PROSITE" id="PS00028">
    <property type="entry name" value="ZINC_FINGER_C2H2_1"/>
    <property type="match status" value="2"/>
</dbReference>
<feature type="domain" description="C2H2-type" evidence="8">
    <location>
        <begin position="3438"/>
        <end position="3465"/>
    </location>
</feature>
<keyword evidence="2" id="KW-0677">Repeat</keyword>
<feature type="coiled-coil region" evidence="6">
    <location>
        <begin position="1289"/>
        <end position="1323"/>
    </location>
</feature>
<feature type="compositionally biased region" description="Low complexity" evidence="7">
    <location>
        <begin position="797"/>
        <end position="813"/>
    </location>
</feature>
<evidence type="ECO:0000259" key="8">
    <source>
        <dbReference type="PROSITE" id="PS50157"/>
    </source>
</evidence>
<dbReference type="VEuPathDB" id="VectorBase:SCAU002319"/>
<feature type="compositionally biased region" description="Polar residues" evidence="7">
    <location>
        <begin position="1562"/>
        <end position="1572"/>
    </location>
</feature>
<dbReference type="OrthoDB" id="4737882at2759"/>
<feature type="compositionally biased region" description="Basic and acidic residues" evidence="7">
    <location>
        <begin position="980"/>
        <end position="1029"/>
    </location>
</feature>
<dbReference type="Proteomes" id="UP000095300">
    <property type="component" value="Unassembled WGS sequence"/>
</dbReference>
<feature type="compositionally biased region" description="Low complexity" evidence="7">
    <location>
        <begin position="282"/>
        <end position="312"/>
    </location>
</feature>
<feature type="compositionally biased region" description="Basic and acidic residues" evidence="7">
    <location>
        <begin position="196"/>
        <end position="233"/>
    </location>
</feature>
<feature type="compositionally biased region" description="Polar residues" evidence="7">
    <location>
        <begin position="546"/>
        <end position="564"/>
    </location>
</feature>
<feature type="compositionally biased region" description="Polar residues" evidence="7">
    <location>
        <begin position="2337"/>
        <end position="2353"/>
    </location>
</feature>
<accession>A0A1I8NV82</accession>
<feature type="region of interest" description="Disordered" evidence="7">
    <location>
        <begin position="453"/>
        <end position="527"/>
    </location>
</feature>
<dbReference type="PANTHER" id="PTHR24403">
    <property type="entry name" value="ZINC FINGER PROTEIN"/>
    <property type="match status" value="1"/>
</dbReference>
<feature type="compositionally biased region" description="Basic residues" evidence="7">
    <location>
        <begin position="1708"/>
        <end position="1719"/>
    </location>
</feature>
<sequence length="4502" mass="504349">MTDAQYEAKFKEMQKYIPFIQKVIEKLKVNNDQQGDNPRKAQLQKMEMLYGLLTNQAKKLKMETLLKCEGVLIKLHAKIEKNEESETNSAQAKTTSKHLHSPSTSASSSSSKTDKSKNNEKNLAYAPASPSPELIADDNDEKVQPVVIPTERRLSEDKPPKDRLSNADSKFHDHKSRLSDSRPSQHYSHKQQRSTDSPKLEGQRKSHGNRAEDRKTQVTNRQDSRNDVTKAKSDSLQTPFQRRSNVDTHHQLPTDRSSSSPLSHHHIAKDLHNHSAMKHLQHQQQLQQHQHQQQLQQNVHSNSKPPSSSSSSVLQKVKVVITEPLPENLAKRHFPPHHQHLYQQPSQNSPPLRDPQRCLHKIDINPSQPNDEAYNPDESWEKYNEVHNSGHKNKSTTTGVFNRLGEKLPDDKQTGKPFQSLPIAIPPGRNASIPDVLKSPPLSASDINNLLRESGADYVPPDISEIGTRRPKKPTSEDPTNSLDYVRKKFAQIAKLGSPHTRDSTSPSLETQKGTEHSASPGSSSATLTCERLALKYNPHPRQERLQSLSSNEGSECSHQSASRIPNDPRLKAKINLPPAGVNVLPSINAHDPRLKRQAQLNASVNSKPLPPTSTTAPVTGRNDPRVARQFCQTSSEPIRRPNVTQPNITPEENWDTDPEDNGNTNDARFSTQLKNNNPMPVTSTVIPAPFRNDPRIARQLPKTSPEPIRTLSITQPNITPEENWDTDPEDNGNKNDARLPTHVEGPQLKNQEAKPLPVAPPARRKSMCQTAELSSSGSMVSNPFVPKPSRNVPAENWNSNTEPINNNNNNNKNKCDNRDNRLPWDKQNQPQVIGPMRRKSVCQPYEDHVNHAFIPNAPKHDFVGNWNTNTNLDQGLVRNSPSAFVAFNLQSKQPTYLTNPFVGNMQQMSNNTPSPPLASFPAQSSSFMHSTTSASNRFNSALNDSLERIRYFQSKKPKQQQPRTYKEFKEAKERALALDAANKRDFQDRSNRKIEETEAAKKKASEENSKKISESQDKNKSDNNKQQEKCAVTTTNTSESTSKTPAGESTLDKMYRTQNFTTEFPKASLSFKIPKKKTEENVVTKPPDQTKPASKKLDEKNVSSGVEIKSNDKTKEKPKATNNNEGKSNEAAGQKTKKVAAAPPIEVINAPNPPKGNDSEENWDSETESDANTQKDNCTKVNEKANMEKTNEKPTNLRDPRCRAKELSKQEENDTTNAVDSSAEHETTTENLLSKTKASLGDNDNSAMFPSSAEFKPQRIMRRRCTMVPTASAPLVDKGKLLKANALMLEDVEEREKLMKKKEEKEREVIRRNKNLEEMFQKTDDNCTVSTQNIITGKRRTRTTINFNETQNAINVFKHLSKKEAGKTARCTKTKTKSNEENSDDETKNEAADDSVENASATKDKEENKATTESVDKNKAVEDEKPKQAATTEEKSKDGETKPLVTAGDESNAKTDCDKQSTEDKGKSEVCSSDDKAEKEKFDQKDIKNAQEVAKPKFLGKKMKKLAIKLPIVRNKKPLLPAARRESSGDVKGPDIENENLVEPEQGGATEKPTEDKQEETTSLQQTSSMAEEQEHQICAVSSTSADATPAEEECSTTVDAASLKEEVDDNEPSSSGSKSITHTPTPPEDESSRHVFLNEFVQEMIKPSADKQHILNLLGKILSNDELQVIKSAIDTAAKNHNDEEKEPNGGASKADNKKPKADKKIKAKRIGRPTKPVKKEVESPDEEEENHVDDEEDRKAPKSGRNTPNVKKKRNELDRLNEDIRDMFICEGVLTATGKRMCTLMNEKNKNKKTEMEKPTNKRFVQPTTSSKLKAESDSNLKRRSGRLKQTDNVTPTTQQPPLRRSLRGSKAAIDANDEATTSDQNSNDTTPTRRKMPVLKPHTPIKLPEEQNVEREKEEEDEEIFTPENKRKTLNKPCPKSKKAKLSNDPMKDSASENESNSEDEQEAEEEETTTNNEVEAIKNTNVHWHNQSKHTSWCVLCSKKLPATSCSSHYKLNHGESYISRLAPILVQKFKQGKLSKPMFGVGKNNKTATWFYRCPFCLKYFNTTMPRWLDHFQSHTAEFQHECSKCRWGSNRLRAATRHIKNNCASATIVNSPVQTRGLVIKAHVCHLCNFLQIKRENLERHYIEQHQLGHKNVDLLGYTITLFDYANVELVPEDKALAREKQAREIIAKEEEVIDIDDDNDNHSADAHREINEKENGEKEKQIEEKEQEQEVVNETDKDNEGVATESTKEVEATTVCTDDKIKQAKENKKETLEAKQSQKDVSTPQLENEHESKRLSKKEVTSETNSKVATPLRQENPQATTAATESPTIALKSVATLMTPPRAQIASTKTISKNQTNTKEPPQSPKKMEGDPLIIVNEGDVTATKMLTPKKANQSSAVSEKSDSPKSTSSSSSVQIAAKKYTIVLSGHEQGSLKEVSDAKANLRPTFNCQIINEDYEAKEVQDELLSLAALAAEEQVPETQLTSSNSRDVQDELLNLAAEAAKTQEMELLQLQESEAVATQPCETRMSDLISDSIDMLFKRNKRKSNEAHEQMDNNLAKKHCPPTKASNVFVSSSEVGTNSPPIQILASSIVNIDLPDKAVETSNKPMVTSMAERLSQRLKGLQETAKSTKKDQSTENDSHTTAGGELEQKQKKDTNKSSDKNEDSNEEVTVISDDEEWEDIEITESAPNSGSTHNSSHLQKNKNRGIFQKFGIFKGNAAKSKKSMPPLLFYPKKKSSKEKPCQPQSNSSSPITIKSAITDKSQASSSPLHNVGFKPVINIMDDLLPDSPCNDPIDLVPELTPLEPLTDLNDISSILDSNLSATVPTVGLQMDESHTCIQDALDFISEQTAQEKQSDISLKATIPTQSKNVSTSQIQNVGYSQKDNNVKFYCLLDNCSFLFSSDAVGLENHFLCEHAQIKWKGYCTLCQEQCFANDREYSITKEIKHMVDRHINRPVIEPNSDSSQHSTTNTGGQGGGGEERPRIKLRRMTGDCLSTSNSESPTPSSASAPASAATGVPQSNTLLGALLNAKPKPPTIDMPPQPEMPLTEPLLIDDKAFRNVGNEFVITSVASAAQVMEDSSLQIASVVSLNQEEEPHQLSMPKIAKVCTLSSKKSGNIWAQQIEEERQELLESRAASLEVSNILANAHKSATHNKESTRRSQDDSPGPIVVAETVPVGQATAGDFVITQTVSTQYGGNSSSASVGFNICIQPSMLANISVASDKEPQETLAVTEPEPPPQLLNVPPAGIEPGTPTVTSRQYKCMANGCKFTSRVPVAMSDHLRFHERRNLSTKCDYFSCAFCLYQASDVEDYMKHSDQFHIISKTNKLTTSMPNDNEAGSSPASRNICDILSKKMETSNANRNALSAAEMQRSLVARQKETEEEYHKKLRATIEEIVGPTGFPDDKLYRCVIKNCRTQLTENTFHNHIMYHISTLGVANPNNYVFKCPHCSAQYHRPAGIKAHIKNHARNRYFCYLCEETSANPGQMLKHFSDKHWHTLTMFTKELLKAKVVTNADGTEQIQDACYYLVYTSDLSDADVRKYGEKLILEWQRKKSGSKTHFKSSEIELLPIPPIYQREVNCGECEYKTKVRTNMYRHLLMHKQNAHLPNNTGQAVVASVDPVNPVPCLNSNERFFDKMTNLASSSLIPSSQSTSNAGVKSAKIPYVFVEEAKRFRCGISDCNYVNISEDIFRSHLSTLHGTVMSYRCPFCQEDICKRGMAVDRVLGHLRFHGPTLHVCEECNYSHYQRYVVERHINDKHASSKVNILKYERNEDNTEGVVTTTNYVGKKYKDITESNNSAASTAPMTTPATRSSTGSEPSCSSASSSGNAKTKSRWICDVCKHTANSLAQIQTHCQNAHGCKLPYQCKHCPFGSHQLSQILCHIDGKHPTQSRSARYIYHKLECEGENDVADTRPLWQRNDPKRIRHIRGILMEDEEESEKYRKKMGLDKVVDDEDENEDEDVADTSGQNFLKGFEFGCYHCDYKSQKFDELYCTHYKNAHSVSVESTKPFMFRLLRRVCCPECRKFTGNFYELQLHLPSAHNVRLYYAADISIAENEDNSQRLLCGYCSFHCSKPEHLKRHFRTAKSQHLPQDIRIESNYQMLDILKVGKPETYYQCTLCSQLFGNRVSIVQHAVNFHTNDESSSFKELSNSVIYCCPLCPFYAATESTLLRHMIDHCGNFKRCYFCNAPQVSFEHCMQHCYAEHREEMRRFREIFTSEQIKQFFMQMFILFPNGLIINKQNLKKTEYGSDIAIEEYYEEMYKISQQPPIPRLSIARLVARKSIEAKQTSANSSPQYILDISEEVLPTPIPISSKSQPKKITKRRCTVMSAGREETTLAAARKNGTGAKRKSSFVNEQESSLNQSSEFNVPMVQAMRIKKRRCTIASDPNDKASTSPSLCGNSPQPYMADNSDTTLDTSKLVGSSSPSALEYVSHYGIKPEAIDLSKIYTKVAIGGINTPLTIDKFRQLFNIDCQLKLTKCDVSNVPQYAQYKHIKKACPASHKFKFS</sequence>
<dbReference type="InterPro" id="IPR048385">
    <property type="entry name" value="Med15_central"/>
</dbReference>
<feature type="region of interest" description="Disordered" evidence="7">
    <location>
        <begin position="338"/>
        <end position="357"/>
    </location>
</feature>
<feature type="region of interest" description="Disordered" evidence="7">
    <location>
        <begin position="3142"/>
        <end position="3161"/>
    </location>
</feature>
<dbReference type="SMART" id="SM00355">
    <property type="entry name" value="ZnF_C2H2"/>
    <property type="match status" value="19"/>
</dbReference>
<evidence type="ECO:0000256" key="4">
    <source>
        <dbReference type="ARBA" id="ARBA00022833"/>
    </source>
</evidence>
<feature type="region of interest" description="Disordered" evidence="7">
    <location>
        <begin position="2185"/>
        <end position="2407"/>
    </location>
</feature>
<feature type="compositionally biased region" description="Basic and acidic residues" evidence="7">
    <location>
        <begin position="244"/>
        <end position="253"/>
    </location>
</feature>
<evidence type="ECO:0000256" key="3">
    <source>
        <dbReference type="ARBA" id="ARBA00022771"/>
    </source>
</evidence>
<feature type="compositionally biased region" description="Basic and acidic residues" evidence="7">
    <location>
        <begin position="2226"/>
        <end position="2270"/>
    </location>
</feature>
<reference evidence="9" key="1">
    <citation type="submission" date="2020-05" db="UniProtKB">
        <authorList>
            <consortium name="EnsemblMetazoa"/>
        </authorList>
    </citation>
    <scope>IDENTIFICATION</scope>
    <source>
        <strain evidence="9">USDA</strain>
    </source>
</reference>
<feature type="compositionally biased region" description="Polar residues" evidence="7">
    <location>
        <begin position="662"/>
        <end position="686"/>
    </location>
</feature>
<feature type="compositionally biased region" description="Polar residues" evidence="7">
    <location>
        <begin position="2736"/>
        <end position="2746"/>
    </location>
</feature>
<feature type="region of interest" description="Disordered" evidence="7">
    <location>
        <begin position="793"/>
        <end position="830"/>
    </location>
</feature>
<feature type="region of interest" description="Disordered" evidence="7">
    <location>
        <begin position="1515"/>
        <end position="1637"/>
    </location>
</feature>
<evidence type="ECO:0000256" key="7">
    <source>
        <dbReference type="SAM" id="MobiDB-lite"/>
    </source>
</evidence>
<feature type="compositionally biased region" description="Basic and acidic residues" evidence="7">
    <location>
        <begin position="1758"/>
        <end position="1771"/>
    </location>
</feature>
<gene>
    <name evidence="9" type="primary">106090632</name>
</gene>
<evidence type="ECO:0000313" key="9">
    <source>
        <dbReference type="EnsemblMetazoa" id="SCAU002319-PA"/>
    </source>
</evidence>
<evidence type="ECO:0000256" key="2">
    <source>
        <dbReference type="ARBA" id="ARBA00022737"/>
    </source>
</evidence>
<feature type="compositionally biased region" description="Basic and acidic residues" evidence="7">
    <location>
        <begin position="2640"/>
        <end position="2657"/>
    </location>
</feature>
<feature type="compositionally biased region" description="Polar residues" evidence="7">
    <location>
        <begin position="1614"/>
        <end position="1625"/>
    </location>
</feature>